<dbReference type="GO" id="GO:0005886">
    <property type="term" value="C:plasma membrane"/>
    <property type="evidence" value="ECO:0007669"/>
    <property type="project" value="UniProtKB-SubCell"/>
</dbReference>
<keyword evidence="12" id="KW-1185">Reference proteome</keyword>
<dbReference type="NCBIfam" id="NF003465">
    <property type="entry name" value="PRK05089.1"/>
    <property type="match status" value="1"/>
</dbReference>
<evidence type="ECO:0000256" key="4">
    <source>
        <dbReference type="ARBA" id="ARBA00015384"/>
    </source>
</evidence>
<dbReference type="RefSeq" id="WP_090661532.1">
    <property type="nucleotide sequence ID" value="NZ_FOIA01000042.1"/>
</dbReference>
<dbReference type="EMBL" id="FOIA01000042">
    <property type="protein sequence ID" value="SET60072.1"/>
    <property type="molecule type" value="Genomic_DNA"/>
</dbReference>
<gene>
    <name evidence="11" type="ORF">SAMN05216326_1421</name>
</gene>
<proteinExistence type="inferred from homology"/>
<evidence type="ECO:0000256" key="8">
    <source>
        <dbReference type="ARBA" id="ARBA00023008"/>
    </source>
</evidence>
<evidence type="ECO:0000256" key="5">
    <source>
        <dbReference type="ARBA" id="ARBA00022692"/>
    </source>
</evidence>
<dbReference type="InterPro" id="IPR023471">
    <property type="entry name" value="CtaG/Cox11_dom_sf"/>
</dbReference>
<comment type="subcellular location">
    <subcellularLocation>
        <location evidence="2">Cell inner membrane</location>
        <topology evidence="2">Single-pass type II membrane protein</topology>
        <orientation evidence="2">Periplasmic side</orientation>
    </subcellularLocation>
</comment>
<evidence type="ECO:0000256" key="6">
    <source>
        <dbReference type="ARBA" id="ARBA00022968"/>
    </source>
</evidence>
<dbReference type="PANTHER" id="PTHR21320">
    <property type="entry name" value="CYTOCHROME C OXIDASE ASSEMBLY PROTEIN COX11-RELATED"/>
    <property type="match status" value="1"/>
</dbReference>
<feature type="transmembrane region" description="Helical" evidence="10">
    <location>
        <begin position="20"/>
        <end position="39"/>
    </location>
</feature>
<dbReference type="Pfam" id="PF04442">
    <property type="entry name" value="CtaG_Cox11"/>
    <property type="match status" value="1"/>
</dbReference>
<keyword evidence="7 10" id="KW-1133">Transmembrane helix</keyword>
<evidence type="ECO:0000256" key="10">
    <source>
        <dbReference type="SAM" id="Phobius"/>
    </source>
</evidence>
<dbReference type="InterPro" id="IPR007533">
    <property type="entry name" value="Cyt_c_oxidase_assmbl_CtaG"/>
</dbReference>
<dbReference type="OrthoDB" id="9804841at2"/>
<comment type="similarity">
    <text evidence="3">Belongs to the COX11/CtaG family.</text>
</comment>
<dbReference type="GO" id="GO:0005507">
    <property type="term" value="F:copper ion binding"/>
    <property type="evidence" value="ECO:0007669"/>
    <property type="project" value="InterPro"/>
</dbReference>
<keyword evidence="6" id="KW-0735">Signal-anchor</keyword>
<accession>A0A1I0FP80</accession>
<dbReference type="Gene3D" id="2.60.370.10">
    <property type="entry name" value="Ctag/Cox11"/>
    <property type="match status" value="1"/>
</dbReference>
<sequence length="186" mass="21060">MSNSNHKTITNSVAEDNSTILRKLLFFTVLMFSFSYALVPMYEKICEVTGIRQPVANIDAAIMKARAVDLTREISIELDANVHSAALQFKPVQSSIKTHLGEFAEIVYEVRNNSDLPITGQAIPSYSPRNLEKYLKKIECFCFTKQDLEPGEIRQMPVKFSVDPQLPADINTVTISYTFYRLESDI</sequence>
<dbReference type="SUPFAM" id="SSF110111">
    <property type="entry name" value="Ctag/Cox11"/>
    <property type="match status" value="1"/>
</dbReference>
<keyword evidence="9 10" id="KW-0472">Membrane</keyword>
<comment type="function">
    <text evidence="1">Exerts its effect at some terminal stage of cytochrome c oxidase synthesis, probably by being involved in the insertion of the copper B into subunit I.</text>
</comment>
<dbReference type="PANTHER" id="PTHR21320:SF3">
    <property type="entry name" value="CYTOCHROME C OXIDASE ASSEMBLY PROTEIN COX11, MITOCHONDRIAL-RELATED"/>
    <property type="match status" value="1"/>
</dbReference>
<evidence type="ECO:0000256" key="2">
    <source>
        <dbReference type="ARBA" id="ARBA00004382"/>
    </source>
</evidence>
<name>A0A1I0FP80_9PROT</name>
<dbReference type="Proteomes" id="UP000199345">
    <property type="component" value="Unassembled WGS sequence"/>
</dbReference>
<evidence type="ECO:0000313" key="12">
    <source>
        <dbReference type="Proteomes" id="UP000199345"/>
    </source>
</evidence>
<reference evidence="12" key="1">
    <citation type="submission" date="2016-10" db="EMBL/GenBank/DDBJ databases">
        <authorList>
            <person name="Varghese N."/>
            <person name="Submissions S."/>
        </authorList>
    </citation>
    <scope>NUCLEOTIDE SEQUENCE [LARGE SCALE GENOMIC DNA]</scope>
    <source>
        <strain evidence="12">Nm71</strain>
    </source>
</reference>
<evidence type="ECO:0000256" key="7">
    <source>
        <dbReference type="ARBA" id="ARBA00022989"/>
    </source>
</evidence>
<dbReference type="AlphaFoldDB" id="A0A1I0FP80"/>
<organism evidence="11 12">
    <name type="scientific">Nitrosomonas marina</name>
    <dbReference type="NCBI Taxonomy" id="917"/>
    <lineage>
        <taxon>Bacteria</taxon>
        <taxon>Pseudomonadati</taxon>
        <taxon>Pseudomonadota</taxon>
        <taxon>Betaproteobacteria</taxon>
        <taxon>Nitrosomonadales</taxon>
        <taxon>Nitrosomonadaceae</taxon>
        <taxon>Nitrosomonas</taxon>
    </lineage>
</organism>
<keyword evidence="8" id="KW-0186">Copper</keyword>
<evidence type="ECO:0000256" key="9">
    <source>
        <dbReference type="ARBA" id="ARBA00023136"/>
    </source>
</evidence>
<dbReference type="PIRSF" id="PIRSF005413">
    <property type="entry name" value="COX11"/>
    <property type="match status" value="1"/>
</dbReference>
<protein>
    <recommendedName>
        <fullName evidence="4">Cytochrome c oxidase assembly protein CtaG</fullName>
    </recommendedName>
</protein>
<keyword evidence="5 10" id="KW-0812">Transmembrane</keyword>
<evidence type="ECO:0000313" key="11">
    <source>
        <dbReference type="EMBL" id="SET60072.1"/>
    </source>
</evidence>
<evidence type="ECO:0000256" key="3">
    <source>
        <dbReference type="ARBA" id="ARBA00009620"/>
    </source>
</evidence>
<evidence type="ECO:0000256" key="1">
    <source>
        <dbReference type="ARBA" id="ARBA00004007"/>
    </source>
</evidence>